<dbReference type="PANTHER" id="PTHR11049">
    <property type="entry name" value="ACYL COENZYME A THIOESTER HYDROLASE"/>
    <property type="match status" value="1"/>
</dbReference>
<dbReference type="PANTHER" id="PTHR11049:SF24">
    <property type="entry name" value="CYTOSOLIC ACYL COENZYME A THIOESTER HYDROLASE"/>
    <property type="match status" value="1"/>
</dbReference>
<dbReference type="InterPro" id="IPR033120">
    <property type="entry name" value="HOTDOG_ACOT"/>
</dbReference>
<dbReference type="AlphaFoldDB" id="A0A382APS2"/>
<sequence>MAITRYSQIVMPQDANVVGTLFGGQMVSWMDIAAAKSAHRFIKGTPANITVTRAIDAIEFKQPVHVGDWVNFTSKVIKTGNTSIVIRVEAYKECEDSDQVLACTGIFTMVSVKKDESGTYHKITHGKSL</sequence>
<dbReference type="EMBL" id="UINC01026319">
    <property type="protein sequence ID" value="SVB03560.1"/>
    <property type="molecule type" value="Genomic_DNA"/>
</dbReference>
<dbReference type="InterPro" id="IPR029069">
    <property type="entry name" value="HotDog_dom_sf"/>
</dbReference>
<dbReference type="InterPro" id="IPR040170">
    <property type="entry name" value="Cytosol_ACT"/>
</dbReference>
<evidence type="ECO:0000313" key="3">
    <source>
        <dbReference type="EMBL" id="SVB03560.1"/>
    </source>
</evidence>
<evidence type="ECO:0000256" key="1">
    <source>
        <dbReference type="ARBA" id="ARBA00022801"/>
    </source>
</evidence>
<dbReference type="InterPro" id="IPR006683">
    <property type="entry name" value="Thioestr_dom"/>
</dbReference>
<gene>
    <name evidence="3" type="ORF">METZ01_LOCUS156414</name>
</gene>
<accession>A0A382APS2</accession>
<dbReference type="GO" id="GO:0006637">
    <property type="term" value="P:acyl-CoA metabolic process"/>
    <property type="evidence" value="ECO:0007669"/>
    <property type="project" value="TreeGrafter"/>
</dbReference>
<dbReference type="Gene3D" id="3.10.129.10">
    <property type="entry name" value="Hotdog Thioesterase"/>
    <property type="match status" value="1"/>
</dbReference>
<organism evidence="3">
    <name type="scientific">marine metagenome</name>
    <dbReference type="NCBI Taxonomy" id="408172"/>
    <lineage>
        <taxon>unclassified sequences</taxon>
        <taxon>metagenomes</taxon>
        <taxon>ecological metagenomes</taxon>
    </lineage>
</organism>
<dbReference type="SUPFAM" id="SSF54637">
    <property type="entry name" value="Thioesterase/thiol ester dehydrase-isomerase"/>
    <property type="match status" value="1"/>
</dbReference>
<evidence type="ECO:0000259" key="2">
    <source>
        <dbReference type="PROSITE" id="PS51770"/>
    </source>
</evidence>
<dbReference type="GO" id="GO:0009062">
    <property type="term" value="P:fatty acid catabolic process"/>
    <property type="evidence" value="ECO:0007669"/>
    <property type="project" value="TreeGrafter"/>
</dbReference>
<protein>
    <recommendedName>
        <fullName evidence="2">HotDog ACOT-type domain-containing protein</fullName>
    </recommendedName>
</protein>
<dbReference type="PROSITE" id="PS51770">
    <property type="entry name" value="HOTDOG_ACOT"/>
    <property type="match status" value="1"/>
</dbReference>
<dbReference type="Pfam" id="PF03061">
    <property type="entry name" value="4HBT"/>
    <property type="match status" value="1"/>
</dbReference>
<name>A0A382APS2_9ZZZZ</name>
<dbReference type="GO" id="GO:0052816">
    <property type="term" value="F:long-chain fatty acyl-CoA hydrolase activity"/>
    <property type="evidence" value="ECO:0007669"/>
    <property type="project" value="TreeGrafter"/>
</dbReference>
<proteinExistence type="predicted"/>
<keyword evidence="1" id="KW-0378">Hydrolase</keyword>
<feature type="domain" description="HotDog ACOT-type" evidence="2">
    <location>
        <begin position="1"/>
        <end position="115"/>
    </location>
</feature>
<reference evidence="3" key="1">
    <citation type="submission" date="2018-05" db="EMBL/GenBank/DDBJ databases">
        <authorList>
            <person name="Lanie J.A."/>
            <person name="Ng W.-L."/>
            <person name="Kazmierczak K.M."/>
            <person name="Andrzejewski T.M."/>
            <person name="Davidsen T.M."/>
            <person name="Wayne K.J."/>
            <person name="Tettelin H."/>
            <person name="Glass J.I."/>
            <person name="Rusch D."/>
            <person name="Podicherti R."/>
            <person name="Tsui H.-C.T."/>
            <person name="Winkler M.E."/>
        </authorList>
    </citation>
    <scope>NUCLEOTIDE SEQUENCE</scope>
</reference>
<dbReference type="GO" id="GO:0005829">
    <property type="term" value="C:cytosol"/>
    <property type="evidence" value="ECO:0007669"/>
    <property type="project" value="TreeGrafter"/>
</dbReference>
<dbReference type="CDD" id="cd03442">
    <property type="entry name" value="BFIT_BACH"/>
    <property type="match status" value="1"/>
</dbReference>